<dbReference type="EMBL" id="JBGNUJ010000002">
    <property type="protein sequence ID" value="KAL3965254.1"/>
    <property type="molecule type" value="Genomic_DNA"/>
</dbReference>
<organism evidence="1 2">
    <name type="scientific">Purpureocillium lilacinum</name>
    <name type="common">Paecilomyces lilacinus</name>
    <dbReference type="NCBI Taxonomy" id="33203"/>
    <lineage>
        <taxon>Eukaryota</taxon>
        <taxon>Fungi</taxon>
        <taxon>Dikarya</taxon>
        <taxon>Ascomycota</taxon>
        <taxon>Pezizomycotina</taxon>
        <taxon>Sordariomycetes</taxon>
        <taxon>Hypocreomycetidae</taxon>
        <taxon>Hypocreales</taxon>
        <taxon>Ophiocordycipitaceae</taxon>
        <taxon>Purpureocillium</taxon>
    </lineage>
</organism>
<keyword evidence="2" id="KW-1185">Reference proteome</keyword>
<dbReference type="Proteomes" id="UP001638806">
    <property type="component" value="Unassembled WGS sequence"/>
</dbReference>
<name>A0ACC4E9D9_PURLI</name>
<protein>
    <submittedName>
        <fullName evidence="1">Uncharacterized protein</fullName>
    </submittedName>
</protein>
<reference evidence="1" key="1">
    <citation type="submission" date="2024-12" db="EMBL/GenBank/DDBJ databases">
        <title>Comparative genomics and development of molecular markers within Purpureocillium lilacinum and among Purpureocillium species.</title>
        <authorList>
            <person name="Yeh Z.-Y."/>
            <person name="Ni N.-T."/>
            <person name="Lo P.-H."/>
            <person name="Mushyakhwo K."/>
            <person name="Lin C.-F."/>
            <person name="Nai Y.-S."/>
        </authorList>
    </citation>
    <scope>NUCLEOTIDE SEQUENCE</scope>
    <source>
        <strain evidence="1">NCHU-NPUST-175</strain>
    </source>
</reference>
<sequence length="508" mass="55157">MAPGVRRPSAPRRCLNHANMTLKTRRANRGGYAEHDDFEGLPVRQWRQEWVSIAPPPQQELQQQNDVWSLELIHGMPKDSNLLPPHSQELLRAARSGRLYKRPAPVENEDDDADADPDAAPAEKAEKKEEESQSQGFSIKLWKQTPRNVEAPAVSHLAKRRKGTVTIASKTVEDKYTGPTVTRATVRRLDAAGNPYTEEVTLAEGHHVDGEIISTREVAAATGGDALAPAPPPQRRRPPPPKRKAKAGPGRGKEDQDPSTWRGADQRAGPSGRWYRGSYQDREPRRKPTSTDANTPKEDSEMADGDEEDDDDDGDEGDEGEEGEEGDGQDLDQRPAPDRDQDHEMPDAAISIDPPSEVVSSDKEPVPKEPTPPNPLTLAPPIGSLAAGSPRTEGSPLKNVTLLSPTEPSEPQDLQPLSVEPTQATDVETVVESTVAEPPSTIVGEEPREATERDIPAAEPTSAEPLAVVSPPKERSPSQQAIKDETPKDEALLPPPPSKSATSTPQAR</sequence>
<gene>
    <name evidence="1" type="ORF">ACCO45_002258</name>
</gene>
<accession>A0ACC4E9D9</accession>
<comment type="caution">
    <text evidence="1">The sequence shown here is derived from an EMBL/GenBank/DDBJ whole genome shotgun (WGS) entry which is preliminary data.</text>
</comment>
<evidence type="ECO:0000313" key="2">
    <source>
        <dbReference type="Proteomes" id="UP001638806"/>
    </source>
</evidence>
<proteinExistence type="predicted"/>
<evidence type="ECO:0000313" key="1">
    <source>
        <dbReference type="EMBL" id="KAL3965254.1"/>
    </source>
</evidence>